<reference evidence="1 2" key="1">
    <citation type="submission" date="2021-06" db="EMBL/GenBank/DDBJ databases">
        <title>Caerostris extrusa draft genome.</title>
        <authorList>
            <person name="Kono N."/>
            <person name="Arakawa K."/>
        </authorList>
    </citation>
    <scope>NUCLEOTIDE SEQUENCE [LARGE SCALE GENOMIC DNA]</scope>
</reference>
<gene>
    <name evidence="1" type="ORF">CEXT_763691</name>
</gene>
<accession>A0AAV4WDT0</accession>
<keyword evidence="2" id="KW-1185">Reference proteome</keyword>
<dbReference type="AlphaFoldDB" id="A0AAV4WDT0"/>
<dbReference type="Proteomes" id="UP001054945">
    <property type="component" value="Unassembled WGS sequence"/>
</dbReference>
<proteinExistence type="predicted"/>
<name>A0AAV4WDT0_CAEEX</name>
<protein>
    <submittedName>
        <fullName evidence="1">Uncharacterized protein</fullName>
    </submittedName>
</protein>
<evidence type="ECO:0000313" key="1">
    <source>
        <dbReference type="EMBL" id="GIY79758.1"/>
    </source>
</evidence>
<evidence type="ECO:0000313" key="2">
    <source>
        <dbReference type="Proteomes" id="UP001054945"/>
    </source>
</evidence>
<organism evidence="1 2">
    <name type="scientific">Caerostris extrusa</name>
    <name type="common">Bark spider</name>
    <name type="synonym">Caerostris bankana</name>
    <dbReference type="NCBI Taxonomy" id="172846"/>
    <lineage>
        <taxon>Eukaryota</taxon>
        <taxon>Metazoa</taxon>
        <taxon>Ecdysozoa</taxon>
        <taxon>Arthropoda</taxon>
        <taxon>Chelicerata</taxon>
        <taxon>Arachnida</taxon>
        <taxon>Araneae</taxon>
        <taxon>Araneomorphae</taxon>
        <taxon>Entelegynae</taxon>
        <taxon>Araneoidea</taxon>
        <taxon>Araneidae</taxon>
        <taxon>Caerostris</taxon>
    </lineage>
</organism>
<comment type="caution">
    <text evidence="1">The sequence shown here is derived from an EMBL/GenBank/DDBJ whole genome shotgun (WGS) entry which is preliminary data.</text>
</comment>
<dbReference type="EMBL" id="BPLR01015928">
    <property type="protein sequence ID" value="GIY79758.1"/>
    <property type="molecule type" value="Genomic_DNA"/>
</dbReference>
<sequence length="76" mass="8270">MMRAFSLNRPPTSCADRPRRTILRALAVTSAVGEAPPSGGSVTFRLKLQERTGKGWAKGVRHATMEIKGVEKSCQD</sequence>